<accession>A0A3P2A680</accession>
<keyword evidence="2" id="KW-1185">Reference proteome</keyword>
<sequence length="71" mass="7379">MNQEFNTLPSMTDEELDFVSGGLYDCDSSRATVFVGAATAQLGVFPPNPAVVIGGLAVQAAGLVGMAYHCR</sequence>
<dbReference type="EMBL" id="RQYC01000003">
    <property type="protein sequence ID" value="RRD90914.1"/>
    <property type="molecule type" value="Genomic_DNA"/>
</dbReference>
<comment type="caution">
    <text evidence="1">The sequence shown here is derived from an EMBL/GenBank/DDBJ whole genome shotgun (WGS) entry which is preliminary data.</text>
</comment>
<proteinExistence type="predicted"/>
<name>A0A3P2A680_9NEIS</name>
<gene>
    <name evidence="1" type="ORF">EII21_02885</name>
</gene>
<organism evidence="1 2">
    <name type="scientific">Conchiformibius steedae</name>
    <dbReference type="NCBI Taxonomy" id="153493"/>
    <lineage>
        <taxon>Bacteria</taxon>
        <taxon>Pseudomonadati</taxon>
        <taxon>Pseudomonadota</taxon>
        <taxon>Betaproteobacteria</taxon>
        <taxon>Neisseriales</taxon>
        <taxon>Neisseriaceae</taxon>
        <taxon>Conchiformibius</taxon>
    </lineage>
</organism>
<reference evidence="1 2" key="1">
    <citation type="submission" date="2018-11" db="EMBL/GenBank/DDBJ databases">
        <title>Genomes From Bacteria Associated with the Canine Oral Cavity: a Test Case for Automated Genome-Based Taxonomic Assignment.</title>
        <authorList>
            <person name="Coil D.A."/>
            <person name="Jospin G."/>
            <person name="Darling A.E."/>
            <person name="Wallis C."/>
            <person name="Davis I.J."/>
            <person name="Harris S."/>
            <person name="Eisen J.A."/>
            <person name="Holcombe L.J."/>
            <person name="O'Flynn C."/>
        </authorList>
    </citation>
    <scope>NUCLEOTIDE SEQUENCE [LARGE SCALE GENOMIC DNA]</scope>
    <source>
        <strain evidence="1 2">COT-280</strain>
    </source>
</reference>
<evidence type="ECO:0008006" key="3">
    <source>
        <dbReference type="Google" id="ProtNLM"/>
    </source>
</evidence>
<dbReference type="RefSeq" id="WP_124794158.1">
    <property type="nucleotide sequence ID" value="NZ_RQYC01000003.1"/>
</dbReference>
<dbReference type="AlphaFoldDB" id="A0A3P2A680"/>
<evidence type="ECO:0000313" key="1">
    <source>
        <dbReference type="EMBL" id="RRD90914.1"/>
    </source>
</evidence>
<protein>
    <recommendedName>
        <fullName evidence="3">Bacteriocin</fullName>
    </recommendedName>
</protein>
<dbReference type="Proteomes" id="UP000269923">
    <property type="component" value="Unassembled WGS sequence"/>
</dbReference>
<evidence type="ECO:0000313" key="2">
    <source>
        <dbReference type="Proteomes" id="UP000269923"/>
    </source>
</evidence>